<evidence type="ECO:0000313" key="3">
    <source>
        <dbReference type="Proteomes" id="UP001172778"/>
    </source>
</evidence>
<dbReference type="SUPFAM" id="SSF54593">
    <property type="entry name" value="Glyoxalase/Bleomycin resistance protein/Dihydroxybiphenyl dioxygenase"/>
    <property type="match status" value="1"/>
</dbReference>
<sequence>MQVQPYLIFNGRCAEAIEFYKKAVDAQILFQMQYKDAPDQAHVPPGSGEKMMHVSFKIGESVLMAADGQEDAPAAMEGCSLSISVETTTDADRVFQALAAGGTITMPLTKTFWSEAFGMLVDKFGISWMINVEH</sequence>
<organism evidence="2 3">
    <name type="scientific">Parachitinimonas caeni</name>
    <dbReference type="NCBI Taxonomy" id="3031301"/>
    <lineage>
        <taxon>Bacteria</taxon>
        <taxon>Pseudomonadati</taxon>
        <taxon>Pseudomonadota</taxon>
        <taxon>Betaproteobacteria</taxon>
        <taxon>Neisseriales</taxon>
        <taxon>Chitinibacteraceae</taxon>
        <taxon>Parachitinimonas</taxon>
    </lineage>
</organism>
<feature type="domain" description="PhnB-like" evidence="1">
    <location>
        <begin position="3"/>
        <end position="130"/>
    </location>
</feature>
<gene>
    <name evidence="2" type="ORF">PZA18_16745</name>
</gene>
<dbReference type="PIRSF" id="PIRSF021700">
    <property type="entry name" value="3_dmu_93_MTrfase"/>
    <property type="match status" value="1"/>
</dbReference>
<dbReference type="PANTHER" id="PTHR33990">
    <property type="entry name" value="PROTEIN YJDN-RELATED"/>
    <property type="match status" value="1"/>
</dbReference>
<dbReference type="CDD" id="cd06588">
    <property type="entry name" value="PhnB_like"/>
    <property type="match status" value="1"/>
</dbReference>
<evidence type="ECO:0000259" key="1">
    <source>
        <dbReference type="Pfam" id="PF06983"/>
    </source>
</evidence>
<dbReference type="RefSeq" id="WP_284102016.1">
    <property type="nucleotide sequence ID" value="NZ_JARRAF010000023.1"/>
</dbReference>
<protein>
    <submittedName>
        <fullName evidence="2">VOC family protein</fullName>
    </submittedName>
</protein>
<dbReference type="InterPro" id="IPR029068">
    <property type="entry name" value="Glyas_Bleomycin-R_OHBP_Dase"/>
</dbReference>
<dbReference type="EMBL" id="JARRAF010000023">
    <property type="protein sequence ID" value="MDK2125704.1"/>
    <property type="molecule type" value="Genomic_DNA"/>
</dbReference>
<dbReference type="InterPro" id="IPR009725">
    <property type="entry name" value="3_dmu_93_MTrfase"/>
</dbReference>
<evidence type="ECO:0000313" key="2">
    <source>
        <dbReference type="EMBL" id="MDK2125704.1"/>
    </source>
</evidence>
<dbReference type="PANTHER" id="PTHR33990:SF1">
    <property type="entry name" value="PROTEIN YJDN"/>
    <property type="match status" value="1"/>
</dbReference>
<proteinExistence type="predicted"/>
<dbReference type="Gene3D" id="3.10.180.10">
    <property type="entry name" value="2,3-Dihydroxybiphenyl 1,2-Dioxygenase, domain 1"/>
    <property type="match status" value="1"/>
</dbReference>
<accession>A0ABT7E071</accession>
<dbReference type="Pfam" id="PF06983">
    <property type="entry name" value="3-dmu-9_3-mt"/>
    <property type="match status" value="1"/>
</dbReference>
<dbReference type="Proteomes" id="UP001172778">
    <property type="component" value="Unassembled WGS sequence"/>
</dbReference>
<dbReference type="InterPro" id="IPR028973">
    <property type="entry name" value="PhnB-like"/>
</dbReference>
<name>A0ABT7E071_9NEIS</name>
<keyword evidence="3" id="KW-1185">Reference proteome</keyword>
<reference evidence="2" key="1">
    <citation type="submission" date="2023-03" db="EMBL/GenBank/DDBJ databases">
        <title>Chitinimonas shenzhenensis gen. nov., sp. nov., a novel member of family Burkholderiaceae isolated from activated sludge collected in Shen Zhen, China.</title>
        <authorList>
            <person name="Wang X."/>
        </authorList>
    </citation>
    <scope>NUCLEOTIDE SEQUENCE</scope>
    <source>
        <strain evidence="2">DQS-5</strain>
    </source>
</reference>
<comment type="caution">
    <text evidence="2">The sequence shown here is derived from an EMBL/GenBank/DDBJ whole genome shotgun (WGS) entry which is preliminary data.</text>
</comment>